<keyword evidence="4" id="KW-0378">Hydrolase</keyword>
<dbReference type="GO" id="GO:0008270">
    <property type="term" value="F:zinc ion binding"/>
    <property type="evidence" value="ECO:0007669"/>
    <property type="project" value="InterPro"/>
</dbReference>
<sequence length="259" mass="29433">MPELPDLQVFSQNLTKVLEGCTLLKIVVIQAKKLNVSADELSKALNGAKLKDVIREGKTLQFRFDNNSTLGIHLMLHGQLKWFELENPHKFTILEMHFENGKGLALTDFQKAATPTLNPGKSNIPDALDEEVNLKFWKEKFAKSRKPVKAILTDQKIVRGIGNAYADEIFYHAKISPFSAANKIPDKAIKMFNTSLKKVLEHAEKEIHKLQPDIISGEVRDFFSVHLPKEDKTAKGETIRQKDLASRKTYFTDMQEVYN</sequence>
<dbReference type="SMART" id="SM00898">
    <property type="entry name" value="Fapy_DNA_glyco"/>
    <property type="match status" value="1"/>
</dbReference>
<keyword evidence="5" id="KW-0238">DNA-binding</keyword>
<organism evidence="11 12">
    <name type="scientific">Mucilaginibacter aquatilis</name>
    <dbReference type="NCBI Taxonomy" id="1517760"/>
    <lineage>
        <taxon>Bacteria</taxon>
        <taxon>Pseudomonadati</taxon>
        <taxon>Bacteroidota</taxon>
        <taxon>Sphingobacteriia</taxon>
        <taxon>Sphingobacteriales</taxon>
        <taxon>Sphingobacteriaceae</taxon>
        <taxon>Mucilaginibacter</taxon>
    </lineage>
</organism>
<dbReference type="Gene3D" id="1.10.8.50">
    <property type="match status" value="1"/>
</dbReference>
<dbReference type="Proteomes" id="UP000434850">
    <property type="component" value="Unassembled WGS sequence"/>
</dbReference>
<dbReference type="SUPFAM" id="SSF46946">
    <property type="entry name" value="S13-like H2TH domain"/>
    <property type="match status" value="1"/>
</dbReference>
<dbReference type="GO" id="GO:0003684">
    <property type="term" value="F:damaged DNA binding"/>
    <property type="evidence" value="ECO:0007669"/>
    <property type="project" value="InterPro"/>
</dbReference>
<keyword evidence="12" id="KW-1185">Reference proteome</keyword>
<dbReference type="GO" id="GO:0034039">
    <property type="term" value="F:8-oxo-7,8-dihydroguanine DNA N-glycosylase activity"/>
    <property type="evidence" value="ECO:0007669"/>
    <property type="project" value="TreeGrafter"/>
</dbReference>
<comment type="similarity">
    <text evidence="2">Belongs to the FPG family.</text>
</comment>
<dbReference type="OrthoDB" id="9800855at2"/>
<reference evidence="11 12" key="1">
    <citation type="submission" date="2019-12" db="EMBL/GenBank/DDBJ databases">
        <title>Mucilaginibacter sp. HME9299 genome sequencing and assembly.</title>
        <authorList>
            <person name="Kang H."/>
            <person name="Kim H."/>
            <person name="Joh K."/>
        </authorList>
    </citation>
    <scope>NUCLEOTIDE SEQUENCE [LARGE SCALE GENOMIC DNA]</scope>
    <source>
        <strain evidence="11 12">HME9299</strain>
    </source>
</reference>
<protein>
    <submittedName>
        <fullName evidence="11">Fpg/Nei family DNA glycosylase</fullName>
    </submittedName>
</protein>
<evidence type="ECO:0000256" key="1">
    <source>
        <dbReference type="ARBA" id="ARBA00001668"/>
    </source>
</evidence>
<evidence type="ECO:0000259" key="10">
    <source>
        <dbReference type="PROSITE" id="PS51068"/>
    </source>
</evidence>
<dbReference type="PANTHER" id="PTHR22993:SF9">
    <property type="entry name" value="FORMAMIDOPYRIMIDINE-DNA GLYCOSYLASE"/>
    <property type="match status" value="1"/>
</dbReference>
<dbReference type="SMART" id="SM01232">
    <property type="entry name" value="H2TH"/>
    <property type="match status" value="1"/>
</dbReference>
<dbReference type="PANTHER" id="PTHR22993">
    <property type="entry name" value="FORMAMIDOPYRIMIDINE-DNA GLYCOSYLASE"/>
    <property type="match status" value="1"/>
</dbReference>
<comment type="caution">
    <text evidence="11">The sequence shown here is derived from an EMBL/GenBank/DDBJ whole genome shotgun (WGS) entry which is preliminary data.</text>
</comment>
<dbReference type="InterPro" id="IPR010979">
    <property type="entry name" value="Ribosomal_uS13-like_H2TH"/>
</dbReference>
<dbReference type="InterPro" id="IPR035937">
    <property type="entry name" value="FPG_N"/>
</dbReference>
<dbReference type="Gene3D" id="3.20.190.10">
    <property type="entry name" value="MutM-like, N-terminal"/>
    <property type="match status" value="1"/>
</dbReference>
<evidence type="ECO:0000256" key="9">
    <source>
        <dbReference type="ARBA" id="ARBA00023295"/>
    </source>
</evidence>
<accession>A0A6I4IAY4</accession>
<comment type="catalytic activity">
    <reaction evidence="1">
        <text>Hydrolysis of DNA containing ring-opened 7-methylguanine residues, releasing 2,6-diamino-4-hydroxy-5-(N-methyl)formamidopyrimidine.</text>
        <dbReference type="EC" id="3.2.2.23"/>
    </reaction>
</comment>
<dbReference type="PROSITE" id="PS51068">
    <property type="entry name" value="FPG_CAT"/>
    <property type="match status" value="1"/>
</dbReference>
<evidence type="ECO:0000313" key="11">
    <source>
        <dbReference type="EMBL" id="MVN92345.1"/>
    </source>
</evidence>
<dbReference type="EMBL" id="WQLA01000006">
    <property type="protein sequence ID" value="MVN92345.1"/>
    <property type="molecule type" value="Genomic_DNA"/>
</dbReference>
<dbReference type="GO" id="GO:0016829">
    <property type="term" value="F:lyase activity"/>
    <property type="evidence" value="ECO:0007669"/>
    <property type="project" value="UniProtKB-KW"/>
</dbReference>
<keyword evidence="7" id="KW-0456">Lyase</keyword>
<feature type="domain" description="Formamidopyrimidine-DNA glycosylase catalytic" evidence="10">
    <location>
        <begin position="2"/>
        <end position="113"/>
    </location>
</feature>
<name>A0A6I4IAY4_9SPHI</name>
<proteinExistence type="inferred from homology"/>
<dbReference type="RefSeq" id="WP_157542667.1">
    <property type="nucleotide sequence ID" value="NZ_WQLA01000006.1"/>
</dbReference>
<keyword evidence="8" id="KW-0511">Multifunctional enzyme</keyword>
<dbReference type="GO" id="GO:0003906">
    <property type="term" value="F:DNA-(apurinic or apyrimidinic site) endonuclease activity"/>
    <property type="evidence" value="ECO:0007669"/>
    <property type="project" value="InterPro"/>
</dbReference>
<keyword evidence="6" id="KW-0234">DNA repair</keyword>
<evidence type="ECO:0000256" key="2">
    <source>
        <dbReference type="ARBA" id="ARBA00009409"/>
    </source>
</evidence>
<dbReference type="SUPFAM" id="SSF81624">
    <property type="entry name" value="N-terminal domain of MutM-like DNA repair proteins"/>
    <property type="match status" value="1"/>
</dbReference>
<keyword evidence="9" id="KW-0326">Glycosidase</keyword>
<evidence type="ECO:0000256" key="4">
    <source>
        <dbReference type="ARBA" id="ARBA00022801"/>
    </source>
</evidence>
<evidence type="ECO:0000256" key="6">
    <source>
        <dbReference type="ARBA" id="ARBA00023204"/>
    </source>
</evidence>
<dbReference type="Pfam" id="PF01149">
    <property type="entry name" value="Fapy_DNA_glyco"/>
    <property type="match status" value="1"/>
</dbReference>
<evidence type="ECO:0000313" key="12">
    <source>
        <dbReference type="Proteomes" id="UP000434850"/>
    </source>
</evidence>
<dbReference type="InterPro" id="IPR015886">
    <property type="entry name" value="H2TH_FPG"/>
</dbReference>
<evidence type="ECO:0000256" key="5">
    <source>
        <dbReference type="ARBA" id="ARBA00023125"/>
    </source>
</evidence>
<dbReference type="InterPro" id="IPR012319">
    <property type="entry name" value="FPG_cat"/>
</dbReference>
<dbReference type="AlphaFoldDB" id="A0A6I4IAY4"/>
<evidence type="ECO:0000256" key="3">
    <source>
        <dbReference type="ARBA" id="ARBA00022763"/>
    </source>
</evidence>
<keyword evidence="3" id="KW-0227">DNA damage</keyword>
<evidence type="ECO:0000256" key="7">
    <source>
        <dbReference type="ARBA" id="ARBA00023239"/>
    </source>
</evidence>
<gene>
    <name evidence="11" type="ORF">GO816_14505</name>
</gene>
<dbReference type="Pfam" id="PF06831">
    <property type="entry name" value="H2TH"/>
    <property type="match status" value="1"/>
</dbReference>
<dbReference type="GO" id="GO:0006284">
    <property type="term" value="P:base-excision repair"/>
    <property type="evidence" value="ECO:0007669"/>
    <property type="project" value="InterPro"/>
</dbReference>
<evidence type="ECO:0000256" key="8">
    <source>
        <dbReference type="ARBA" id="ARBA00023268"/>
    </source>
</evidence>